<dbReference type="STRING" id="333140.AWW68_17710"/>
<dbReference type="NCBIfam" id="TIGR03364">
    <property type="entry name" value="HpnW_proposed"/>
    <property type="match status" value="1"/>
</dbReference>
<dbReference type="Proteomes" id="UP000075606">
    <property type="component" value="Unassembled WGS sequence"/>
</dbReference>
<evidence type="ECO:0000259" key="5">
    <source>
        <dbReference type="Pfam" id="PF01266"/>
    </source>
</evidence>
<organism evidence="6 7">
    <name type="scientific">Roseivirga spongicola</name>
    <dbReference type="NCBI Taxonomy" id="333140"/>
    <lineage>
        <taxon>Bacteria</taxon>
        <taxon>Pseudomonadati</taxon>
        <taxon>Bacteroidota</taxon>
        <taxon>Cytophagia</taxon>
        <taxon>Cytophagales</taxon>
        <taxon>Roseivirgaceae</taxon>
        <taxon>Roseivirga</taxon>
    </lineage>
</organism>
<keyword evidence="7" id="KW-1185">Reference proteome</keyword>
<evidence type="ECO:0000313" key="7">
    <source>
        <dbReference type="Proteomes" id="UP000075606"/>
    </source>
</evidence>
<dbReference type="PANTHER" id="PTHR13847:SF286">
    <property type="entry name" value="D-AMINO ACID DEHYDROGENASE"/>
    <property type="match status" value="1"/>
</dbReference>
<proteinExistence type="inferred from homology"/>
<evidence type="ECO:0000256" key="4">
    <source>
        <dbReference type="ARBA" id="ARBA00023002"/>
    </source>
</evidence>
<evidence type="ECO:0000256" key="3">
    <source>
        <dbReference type="ARBA" id="ARBA00022630"/>
    </source>
</evidence>
<feature type="domain" description="FAD dependent oxidoreductase" evidence="5">
    <location>
        <begin position="5"/>
        <end position="365"/>
    </location>
</feature>
<dbReference type="Gene3D" id="3.50.50.60">
    <property type="entry name" value="FAD/NAD(P)-binding domain"/>
    <property type="match status" value="1"/>
</dbReference>
<dbReference type="OrthoDB" id="9799943at2"/>
<dbReference type="PANTHER" id="PTHR13847">
    <property type="entry name" value="SARCOSINE DEHYDROGENASE-RELATED"/>
    <property type="match status" value="1"/>
</dbReference>
<evidence type="ECO:0000256" key="2">
    <source>
        <dbReference type="ARBA" id="ARBA00009410"/>
    </source>
</evidence>
<keyword evidence="3" id="KW-0285">Flavoprotein</keyword>
<dbReference type="Pfam" id="PF01266">
    <property type="entry name" value="DAO"/>
    <property type="match status" value="1"/>
</dbReference>
<reference evidence="6 7" key="1">
    <citation type="submission" date="2016-01" db="EMBL/GenBank/DDBJ databases">
        <title>Genome sequencing of Roseivirga spongicola UST030701-084.</title>
        <authorList>
            <person name="Selvaratnam C."/>
            <person name="Thevarajoo S."/>
            <person name="Goh K.M."/>
            <person name="Ee R."/>
            <person name="Chan K.-G."/>
            <person name="Chong C.S."/>
        </authorList>
    </citation>
    <scope>NUCLEOTIDE SEQUENCE [LARGE SCALE GENOMIC DNA]</scope>
    <source>
        <strain evidence="6 7">UST030701-084</strain>
    </source>
</reference>
<sequence>MSKKAIVVGAGIVGLACARKLALQGYSIEVIERSEKAQGASVRNFGMVWPVGQPKGEKYQRAINSRAIWKEVAEKANIWHGEVGSLHMAYLPEELAVIEEFASEKSQYSVLKPSQITSEAVVQKGLKAALWSNEELIVDPREAIAKIPAYLQEQLGVQFHWNTTAVEVNHPSVKTSKDQLLQADLILVCSGADFETLYPELFGQQDINKCKLQMMRLISQPNEWKIGPALCGGLTLVHYEAFKQTPSHGALKAYYEENHPEYLKWGLNVMVSQNGSGELTIGDSHEYGKDLSPFNQEFIDQMILDYLATFADFKDWSISSRWHGIYPKMMNGATELVLQPQEGVMIVNGLGGAGMTMSFGLAEEILNEL</sequence>
<dbReference type="InterPro" id="IPR036188">
    <property type="entry name" value="FAD/NAD-bd_sf"/>
</dbReference>
<accession>A0A150WZF3</accession>
<comment type="cofactor">
    <cofactor evidence="1">
        <name>FAD</name>
        <dbReference type="ChEBI" id="CHEBI:57692"/>
    </cofactor>
</comment>
<dbReference type="Gene3D" id="3.30.9.10">
    <property type="entry name" value="D-Amino Acid Oxidase, subunit A, domain 2"/>
    <property type="match status" value="1"/>
</dbReference>
<dbReference type="PROSITE" id="PS51257">
    <property type="entry name" value="PROKAR_LIPOPROTEIN"/>
    <property type="match status" value="1"/>
</dbReference>
<dbReference type="InterPro" id="IPR006076">
    <property type="entry name" value="FAD-dep_OxRdtase"/>
</dbReference>
<dbReference type="GO" id="GO:0005737">
    <property type="term" value="C:cytoplasm"/>
    <property type="evidence" value="ECO:0007669"/>
    <property type="project" value="TreeGrafter"/>
</dbReference>
<dbReference type="EMBL" id="LRPC01000031">
    <property type="protein sequence ID" value="KYG71853.1"/>
    <property type="molecule type" value="Genomic_DNA"/>
</dbReference>
<gene>
    <name evidence="6" type="ORF">AWW68_17710</name>
</gene>
<evidence type="ECO:0000256" key="1">
    <source>
        <dbReference type="ARBA" id="ARBA00001974"/>
    </source>
</evidence>
<dbReference type="AlphaFoldDB" id="A0A150WZF3"/>
<dbReference type="SUPFAM" id="SSF51971">
    <property type="entry name" value="Nucleotide-binding domain"/>
    <property type="match status" value="1"/>
</dbReference>
<dbReference type="InterPro" id="IPR017741">
    <property type="entry name" value="FAD-dependent_OxRdtase_HpnW"/>
</dbReference>
<protein>
    <submittedName>
        <fullName evidence="6">Oxidoreductase</fullName>
    </submittedName>
</protein>
<keyword evidence="4" id="KW-0560">Oxidoreductase</keyword>
<dbReference type="GO" id="GO:0016491">
    <property type="term" value="F:oxidoreductase activity"/>
    <property type="evidence" value="ECO:0007669"/>
    <property type="project" value="UniProtKB-KW"/>
</dbReference>
<evidence type="ECO:0000313" key="6">
    <source>
        <dbReference type="EMBL" id="KYG71853.1"/>
    </source>
</evidence>
<dbReference type="RefSeq" id="WP_068224903.1">
    <property type="nucleotide sequence ID" value="NZ_CP139724.1"/>
</dbReference>
<comment type="caution">
    <text evidence="6">The sequence shown here is derived from an EMBL/GenBank/DDBJ whole genome shotgun (WGS) entry which is preliminary data.</text>
</comment>
<name>A0A150WZF3_9BACT</name>
<comment type="similarity">
    <text evidence="2">Belongs to the DadA oxidoreductase family.</text>
</comment>